<keyword evidence="1" id="KW-0175">Coiled coil</keyword>
<name>A0A381YE36_9ZZZZ</name>
<accession>A0A381YE36</accession>
<sequence>MNRQETVQKIFDRQKWVGNSSISRNDIALILEELNRKSVHLLKRKDMLVRQKTKVDNDLKKTEDEIKRTTARLKNIIHDDKHISISMKKQKSKRYIKGRFWWEGKQRDVQIGSEKTILSLLNNLKKYKIIKGLKINNGKKMNWQFIQEDKKLNEAVQTIGKIKATGYILKKVNGEDILYKQSTVVEDNKNNIKKIAINPLPIVETNKNINMDWYAEWKDENF</sequence>
<feature type="coiled-coil region" evidence="1">
    <location>
        <begin position="31"/>
        <end position="79"/>
    </location>
</feature>
<proteinExistence type="predicted"/>
<reference evidence="2" key="1">
    <citation type="submission" date="2018-05" db="EMBL/GenBank/DDBJ databases">
        <authorList>
            <person name="Lanie J.A."/>
            <person name="Ng W.-L."/>
            <person name="Kazmierczak K.M."/>
            <person name="Andrzejewski T.M."/>
            <person name="Davidsen T.M."/>
            <person name="Wayne K.J."/>
            <person name="Tettelin H."/>
            <person name="Glass J.I."/>
            <person name="Rusch D."/>
            <person name="Podicherti R."/>
            <person name="Tsui H.-C.T."/>
            <person name="Winkler M.E."/>
        </authorList>
    </citation>
    <scope>NUCLEOTIDE SEQUENCE</scope>
</reference>
<evidence type="ECO:0000313" key="2">
    <source>
        <dbReference type="EMBL" id="SVA75319.1"/>
    </source>
</evidence>
<gene>
    <name evidence="2" type="ORF">METZ01_LOCUS128173</name>
</gene>
<dbReference type="EMBL" id="UINC01018025">
    <property type="protein sequence ID" value="SVA75319.1"/>
    <property type="molecule type" value="Genomic_DNA"/>
</dbReference>
<protein>
    <submittedName>
        <fullName evidence="2">Uncharacterized protein</fullName>
    </submittedName>
</protein>
<dbReference type="AlphaFoldDB" id="A0A381YE36"/>
<organism evidence="2">
    <name type="scientific">marine metagenome</name>
    <dbReference type="NCBI Taxonomy" id="408172"/>
    <lineage>
        <taxon>unclassified sequences</taxon>
        <taxon>metagenomes</taxon>
        <taxon>ecological metagenomes</taxon>
    </lineage>
</organism>
<evidence type="ECO:0000256" key="1">
    <source>
        <dbReference type="SAM" id="Coils"/>
    </source>
</evidence>